<protein>
    <submittedName>
        <fullName evidence="1">Uncharacterized protein</fullName>
    </submittedName>
</protein>
<dbReference type="AlphaFoldDB" id="A0A0B6YIX6"/>
<evidence type="ECO:0000313" key="1">
    <source>
        <dbReference type="EMBL" id="CEK56183.1"/>
    </source>
</evidence>
<reference evidence="1" key="1">
    <citation type="submission" date="2014-12" db="EMBL/GenBank/DDBJ databases">
        <title>Insight into the proteome of Arion vulgaris.</title>
        <authorList>
            <person name="Aradska J."/>
            <person name="Bulat T."/>
            <person name="Smidak R."/>
            <person name="Sarate P."/>
            <person name="Gangsoo J."/>
            <person name="Sialana F."/>
            <person name="Bilban M."/>
            <person name="Lubec G."/>
        </authorList>
    </citation>
    <scope>NUCLEOTIDE SEQUENCE</scope>
    <source>
        <tissue evidence="1">Skin</tissue>
    </source>
</reference>
<sequence length="87" mass="10058">IVRPNRDGTVADVQNDISYRGTLRRFDSLEYQEIARSEDDGKSPKEWQQETEKVWLNHRGGFSEAYLSKSENTVLTEGRVRVRLESG</sequence>
<proteinExistence type="predicted"/>
<accession>A0A0B6YIX6</accession>
<organism evidence="1">
    <name type="scientific">Arion vulgaris</name>
    <dbReference type="NCBI Taxonomy" id="1028688"/>
    <lineage>
        <taxon>Eukaryota</taxon>
        <taxon>Metazoa</taxon>
        <taxon>Spiralia</taxon>
        <taxon>Lophotrochozoa</taxon>
        <taxon>Mollusca</taxon>
        <taxon>Gastropoda</taxon>
        <taxon>Heterobranchia</taxon>
        <taxon>Euthyneura</taxon>
        <taxon>Panpulmonata</taxon>
        <taxon>Eupulmonata</taxon>
        <taxon>Stylommatophora</taxon>
        <taxon>Helicina</taxon>
        <taxon>Arionoidea</taxon>
        <taxon>Arionidae</taxon>
        <taxon>Arion</taxon>
    </lineage>
</organism>
<name>A0A0B6YIX6_9EUPU</name>
<gene>
    <name evidence="1" type="primary">ORF27021</name>
</gene>
<dbReference type="EMBL" id="HACG01009318">
    <property type="protein sequence ID" value="CEK56183.1"/>
    <property type="molecule type" value="Transcribed_RNA"/>
</dbReference>
<feature type="non-terminal residue" evidence="1">
    <location>
        <position position="1"/>
    </location>
</feature>
<feature type="non-terminal residue" evidence="1">
    <location>
        <position position="87"/>
    </location>
</feature>